<keyword evidence="1" id="KW-0732">Signal</keyword>
<reference evidence="3" key="2">
    <citation type="submission" date="2023-01" db="EMBL/GenBank/DDBJ databases">
        <authorList>
            <person name="Briscoe A.D."/>
        </authorList>
    </citation>
    <scope>NUCLEOTIDE SEQUENCE</scope>
</reference>
<reference evidence="3" key="1">
    <citation type="journal article" date="2023" name="Proc. Natl. Acad. Sci. U.S.A.">
        <title>Sex-linked gene traffic underlies the acquisition of sexually dimorphic UV color vision in Heliconius butterflies.</title>
        <authorList>
            <person name="Chakraborty M."/>
            <person name="Lara A.G."/>
            <person name="Dang A."/>
            <person name="McCulloch K.J."/>
            <person name="Rainbow D."/>
            <person name="Carter D."/>
            <person name="Ngo L.T."/>
            <person name="Solares E."/>
            <person name="Said I."/>
            <person name="Corbett-Detig R.B."/>
            <person name="Gilbert L.E."/>
            <person name="Emerson J.J."/>
            <person name="Briscoe A.D."/>
        </authorList>
    </citation>
    <scope>NUCLEOTIDE SEQUENCE</scope>
</reference>
<dbReference type="InterPro" id="IPR036682">
    <property type="entry name" value="OS_D_A10/PebIII_sf"/>
</dbReference>
<evidence type="ECO:0000313" key="3">
    <source>
        <dbReference type="EMBL" id="WIW78364.1"/>
    </source>
</evidence>
<dbReference type="AlphaFoldDB" id="A0AA49J5D2"/>
<evidence type="ECO:0000256" key="1">
    <source>
        <dbReference type="SAM" id="SignalP"/>
    </source>
</evidence>
<evidence type="ECO:0000313" key="2">
    <source>
        <dbReference type="EMBL" id="WIW78362.1"/>
    </source>
</evidence>
<dbReference type="EMBL" id="OQ236517">
    <property type="protein sequence ID" value="WIW78362.1"/>
    <property type="molecule type" value="mRNA"/>
</dbReference>
<gene>
    <name evidence="3" type="primary">CSP27/28c</name>
    <name evidence="2" type="synonym">CSP27/28a</name>
</gene>
<dbReference type="PANTHER" id="PTHR11257">
    <property type="entry name" value="CHEMOSENSORY PROTEIN-RELATED"/>
    <property type="match status" value="1"/>
</dbReference>
<dbReference type="InterPro" id="IPR005055">
    <property type="entry name" value="A10/PebIII"/>
</dbReference>
<proteinExistence type="evidence at transcript level"/>
<dbReference type="Pfam" id="PF03392">
    <property type="entry name" value="OS-D"/>
    <property type="match status" value="1"/>
</dbReference>
<feature type="signal peptide" evidence="1">
    <location>
        <begin position="1"/>
        <end position="18"/>
    </location>
</feature>
<dbReference type="EMBL" id="OQ236519">
    <property type="protein sequence ID" value="WIW78364.1"/>
    <property type="molecule type" value="mRNA"/>
</dbReference>
<protein>
    <submittedName>
        <fullName evidence="2">Chemosensory protein 27/28a</fullName>
    </submittedName>
    <submittedName>
        <fullName evidence="3">Chemosensory protein 27/28c</fullName>
    </submittedName>
</protein>
<organism evidence="3">
    <name type="scientific">Heliconius charithonia</name>
    <name type="common">Zebra longwing butterfly</name>
    <dbReference type="NCBI Taxonomy" id="33434"/>
    <lineage>
        <taxon>Eukaryota</taxon>
        <taxon>Metazoa</taxon>
        <taxon>Ecdysozoa</taxon>
        <taxon>Arthropoda</taxon>
        <taxon>Hexapoda</taxon>
        <taxon>Insecta</taxon>
        <taxon>Pterygota</taxon>
        <taxon>Neoptera</taxon>
        <taxon>Endopterygota</taxon>
        <taxon>Lepidoptera</taxon>
        <taxon>Glossata</taxon>
        <taxon>Ditrysia</taxon>
        <taxon>Papilionoidea</taxon>
        <taxon>Nymphalidae</taxon>
        <taxon>Heliconiinae</taxon>
        <taxon>Heliconiini</taxon>
        <taxon>Heliconius</taxon>
    </lineage>
</organism>
<dbReference type="PANTHER" id="PTHR11257:SF12">
    <property type="entry name" value="EJACULATORY BULB-SPECIFIC PROTEIN 3-RELATED"/>
    <property type="match status" value="1"/>
</dbReference>
<dbReference type="Gene3D" id="1.10.2080.10">
    <property type="entry name" value="Insect odorant-binding protein A10/Ejaculatory bulb-specific protein 3"/>
    <property type="match status" value="1"/>
</dbReference>
<name>A0AA49J5D2_HELCH</name>
<sequence length="130" mass="15010">MASKLIVLLCCFAAVAVAVDKYTDQFDNLDIQEILDNKRLLRSYANCLLEKGKCTPEGKEMKEHIQDAIETACEKCTETQQEKTKVIFDHVVTHERGIWNEMTAKYDPKGTWRKKYEEKAKERGIVIPQD</sequence>
<accession>A0AA49J5D2</accession>
<dbReference type="SUPFAM" id="SSF100910">
    <property type="entry name" value="Chemosensory protein Csp2"/>
    <property type="match status" value="1"/>
</dbReference>
<feature type="chain" id="PRO_5041337822" evidence="1">
    <location>
        <begin position="19"/>
        <end position="130"/>
    </location>
</feature>